<organism evidence="1">
    <name type="scientific">Anguilla anguilla</name>
    <name type="common">European freshwater eel</name>
    <name type="synonym">Muraena anguilla</name>
    <dbReference type="NCBI Taxonomy" id="7936"/>
    <lineage>
        <taxon>Eukaryota</taxon>
        <taxon>Metazoa</taxon>
        <taxon>Chordata</taxon>
        <taxon>Craniata</taxon>
        <taxon>Vertebrata</taxon>
        <taxon>Euteleostomi</taxon>
        <taxon>Actinopterygii</taxon>
        <taxon>Neopterygii</taxon>
        <taxon>Teleostei</taxon>
        <taxon>Anguilliformes</taxon>
        <taxon>Anguillidae</taxon>
        <taxon>Anguilla</taxon>
    </lineage>
</organism>
<protein>
    <submittedName>
        <fullName evidence="1">Uncharacterized protein</fullName>
    </submittedName>
</protein>
<reference evidence="1" key="1">
    <citation type="submission" date="2014-11" db="EMBL/GenBank/DDBJ databases">
        <authorList>
            <person name="Amaro Gonzalez C."/>
        </authorList>
    </citation>
    <scope>NUCLEOTIDE SEQUENCE</scope>
</reference>
<proteinExistence type="predicted"/>
<accession>A0A0E9UDS9</accession>
<name>A0A0E9UDS9_ANGAN</name>
<dbReference type="EMBL" id="GBXM01045459">
    <property type="protein sequence ID" value="JAH63118.1"/>
    <property type="molecule type" value="Transcribed_RNA"/>
</dbReference>
<sequence length="43" mass="4953">MKWPHSREDKMNAVTQGLRHMGPICQFHNPNAIQAFKGIVHII</sequence>
<evidence type="ECO:0000313" key="1">
    <source>
        <dbReference type="EMBL" id="JAH63118.1"/>
    </source>
</evidence>
<dbReference type="AlphaFoldDB" id="A0A0E9UDS9"/>
<reference evidence="1" key="2">
    <citation type="journal article" date="2015" name="Fish Shellfish Immunol.">
        <title>Early steps in the European eel (Anguilla anguilla)-Vibrio vulnificus interaction in the gills: Role of the RtxA13 toxin.</title>
        <authorList>
            <person name="Callol A."/>
            <person name="Pajuelo D."/>
            <person name="Ebbesson L."/>
            <person name="Teles M."/>
            <person name="MacKenzie S."/>
            <person name="Amaro C."/>
        </authorList>
    </citation>
    <scope>NUCLEOTIDE SEQUENCE</scope>
</reference>